<proteinExistence type="predicted"/>
<dbReference type="EMBL" id="MNCJ02000325">
    <property type="protein sequence ID" value="KAF5784943.1"/>
    <property type="molecule type" value="Genomic_DNA"/>
</dbReference>
<reference evidence="1" key="2">
    <citation type="submission" date="2020-06" db="EMBL/GenBank/DDBJ databases">
        <title>Helianthus annuus Genome sequencing and assembly Release 2.</title>
        <authorList>
            <person name="Gouzy J."/>
            <person name="Langlade N."/>
            <person name="Munos S."/>
        </authorList>
    </citation>
    <scope>NUCLEOTIDE SEQUENCE</scope>
    <source>
        <tissue evidence="1">Leaves</tissue>
    </source>
</reference>
<protein>
    <submittedName>
        <fullName evidence="1">Uncharacterized protein</fullName>
    </submittedName>
</protein>
<gene>
    <name evidence="1" type="ORF">HanXRQr2_Chr10g0422751</name>
</gene>
<dbReference type="Gramene" id="mRNA:HanXRQr2_Chr10g0422751">
    <property type="protein sequence ID" value="mRNA:HanXRQr2_Chr10g0422751"/>
    <property type="gene ID" value="HanXRQr2_Chr10g0422751"/>
</dbReference>
<evidence type="ECO:0000313" key="1">
    <source>
        <dbReference type="EMBL" id="KAF5784943.1"/>
    </source>
</evidence>
<dbReference type="Proteomes" id="UP000215914">
    <property type="component" value="Unassembled WGS sequence"/>
</dbReference>
<reference evidence="1" key="1">
    <citation type="journal article" date="2017" name="Nature">
        <title>The sunflower genome provides insights into oil metabolism, flowering and Asterid evolution.</title>
        <authorList>
            <person name="Badouin H."/>
            <person name="Gouzy J."/>
            <person name="Grassa C.J."/>
            <person name="Murat F."/>
            <person name="Staton S.E."/>
            <person name="Cottret L."/>
            <person name="Lelandais-Briere C."/>
            <person name="Owens G.L."/>
            <person name="Carrere S."/>
            <person name="Mayjonade B."/>
            <person name="Legrand L."/>
            <person name="Gill N."/>
            <person name="Kane N.C."/>
            <person name="Bowers J.E."/>
            <person name="Hubner S."/>
            <person name="Bellec A."/>
            <person name="Berard A."/>
            <person name="Berges H."/>
            <person name="Blanchet N."/>
            <person name="Boniface M.C."/>
            <person name="Brunel D."/>
            <person name="Catrice O."/>
            <person name="Chaidir N."/>
            <person name="Claudel C."/>
            <person name="Donnadieu C."/>
            <person name="Faraut T."/>
            <person name="Fievet G."/>
            <person name="Helmstetter N."/>
            <person name="King M."/>
            <person name="Knapp S.J."/>
            <person name="Lai Z."/>
            <person name="Le Paslier M.C."/>
            <person name="Lippi Y."/>
            <person name="Lorenzon L."/>
            <person name="Mandel J.R."/>
            <person name="Marage G."/>
            <person name="Marchand G."/>
            <person name="Marquand E."/>
            <person name="Bret-Mestries E."/>
            <person name="Morien E."/>
            <person name="Nambeesan S."/>
            <person name="Nguyen T."/>
            <person name="Pegot-Espagnet P."/>
            <person name="Pouilly N."/>
            <person name="Raftis F."/>
            <person name="Sallet E."/>
            <person name="Schiex T."/>
            <person name="Thomas J."/>
            <person name="Vandecasteele C."/>
            <person name="Vares D."/>
            <person name="Vear F."/>
            <person name="Vautrin S."/>
            <person name="Crespi M."/>
            <person name="Mangin B."/>
            <person name="Burke J.M."/>
            <person name="Salse J."/>
            <person name="Munos S."/>
            <person name="Vincourt P."/>
            <person name="Rieseberg L.H."/>
            <person name="Langlade N.B."/>
        </authorList>
    </citation>
    <scope>NUCLEOTIDE SEQUENCE</scope>
    <source>
        <tissue evidence="1">Leaves</tissue>
    </source>
</reference>
<evidence type="ECO:0000313" key="2">
    <source>
        <dbReference type="Proteomes" id="UP000215914"/>
    </source>
</evidence>
<name>A0A9K3N3F2_HELAN</name>
<sequence>MIPHLHETVELLGLNHLAKTQDFFVDRGLACSTRRSSGFCIFSLPWLWRSRHFPSFDVTVLLTLV</sequence>
<keyword evidence="2" id="KW-1185">Reference proteome</keyword>
<accession>A0A9K3N3F2</accession>
<dbReference type="AlphaFoldDB" id="A0A9K3N3F2"/>
<comment type="caution">
    <text evidence="1">The sequence shown here is derived from an EMBL/GenBank/DDBJ whole genome shotgun (WGS) entry which is preliminary data.</text>
</comment>
<organism evidence="1 2">
    <name type="scientific">Helianthus annuus</name>
    <name type="common">Common sunflower</name>
    <dbReference type="NCBI Taxonomy" id="4232"/>
    <lineage>
        <taxon>Eukaryota</taxon>
        <taxon>Viridiplantae</taxon>
        <taxon>Streptophyta</taxon>
        <taxon>Embryophyta</taxon>
        <taxon>Tracheophyta</taxon>
        <taxon>Spermatophyta</taxon>
        <taxon>Magnoliopsida</taxon>
        <taxon>eudicotyledons</taxon>
        <taxon>Gunneridae</taxon>
        <taxon>Pentapetalae</taxon>
        <taxon>asterids</taxon>
        <taxon>campanulids</taxon>
        <taxon>Asterales</taxon>
        <taxon>Asteraceae</taxon>
        <taxon>Asteroideae</taxon>
        <taxon>Heliantheae alliance</taxon>
        <taxon>Heliantheae</taxon>
        <taxon>Helianthus</taxon>
    </lineage>
</organism>